<dbReference type="EMBL" id="SODU01000001">
    <property type="protein sequence ID" value="TDW92974.1"/>
    <property type="molecule type" value="Genomic_DNA"/>
</dbReference>
<dbReference type="InterPro" id="IPR011990">
    <property type="entry name" value="TPR-like_helical_dom_sf"/>
</dbReference>
<dbReference type="SUPFAM" id="SSF48452">
    <property type="entry name" value="TPR-like"/>
    <property type="match status" value="1"/>
</dbReference>
<evidence type="ECO:0000313" key="3">
    <source>
        <dbReference type="Proteomes" id="UP000295060"/>
    </source>
</evidence>
<gene>
    <name evidence="2" type="ORF">EV137_0244</name>
</gene>
<name>A0ABY2FIL9_9ACTN</name>
<protein>
    <submittedName>
        <fullName evidence="2">Tetratricopeptide repeat protein</fullName>
    </submittedName>
</protein>
<evidence type="ECO:0000313" key="2">
    <source>
        <dbReference type="EMBL" id="TDW92974.1"/>
    </source>
</evidence>
<sequence>MRQVDELYERAIFNGEYDGLPAADRALDTVEARLLLQRGRILHCRFLQPHADPPEESHVDRPESRAEQPGVSHVDPVEELAYFERAADLFRGAGDERGEAEALFWIGCFHQVVRDDNPTAIPFLTQAADLCRKTGDQLTLSYALRHLGIAAHMADDYPKARDLLEESTALRRTLNFTAGVAANLVGLIYLAIAQNRPDDARALAAEATTLATTSGATKITEQIEAARSRI</sequence>
<accession>A0ABY2FIL9</accession>
<keyword evidence="3" id="KW-1185">Reference proteome</keyword>
<dbReference type="Proteomes" id="UP000295060">
    <property type="component" value="Unassembled WGS sequence"/>
</dbReference>
<comment type="caution">
    <text evidence="2">The sequence shown here is derived from an EMBL/GenBank/DDBJ whole genome shotgun (WGS) entry which is preliminary data.</text>
</comment>
<reference evidence="2 3" key="1">
    <citation type="submission" date="2019-03" db="EMBL/GenBank/DDBJ databases">
        <title>Genomic Encyclopedia of Type Strains, Phase III (KMG-III): the genomes of soil and plant-associated and newly described type strains.</title>
        <authorList>
            <person name="Whitman W."/>
        </authorList>
    </citation>
    <scope>NUCLEOTIDE SEQUENCE [LARGE SCALE GENOMIC DNA]</scope>
    <source>
        <strain evidence="2 3">VKMAc-2574</strain>
    </source>
</reference>
<feature type="region of interest" description="Disordered" evidence="1">
    <location>
        <begin position="52"/>
        <end position="71"/>
    </location>
</feature>
<dbReference type="Pfam" id="PF13424">
    <property type="entry name" value="TPR_12"/>
    <property type="match status" value="1"/>
</dbReference>
<evidence type="ECO:0000256" key="1">
    <source>
        <dbReference type="SAM" id="MobiDB-lite"/>
    </source>
</evidence>
<feature type="compositionally biased region" description="Basic and acidic residues" evidence="1">
    <location>
        <begin position="52"/>
        <end position="66"/>
    </location>
</feature>
<organism evidence="2 3">
    <name type="scientific">Kribbella pratensis</name>
    <dbReference type="NCBI Taxonomy" id="2512112"/>
    <lineage>
        <taxon>Bacteria</taxon>
        <taxon>Bacillati</taxon>
        <taxon>Actinomycetota</taxon>
        <taxon>Actinomycetes</taxon>
        <taxon>Propionibacteriales</taxon>
        <taxon>Kribbellaceae</taxon>
        <taxon>Kribbella</taxon>
    </lineage>
</organism>
<proteinExistence type="predicted"/>
<dbReference type="Gene3D" id="1.25.40.10">
    <property type="entry name" value="Tetratricopeptide repeat domain"/>
    <property type="match status" value="1"/>
</dbReference>